<name>A0A843TZC7_COLES</name>
<comment type="caution">
    <text evidence="1">The sequence shown here is derived from an EMBL/GenBank/DDBJ whole genome shotgun (WGS) entry which is preliminary data.</text>
</comment>
<dbReference type="EMBL" id="NMUH01000313">
    <property type="protein sequence ID" value="MQL76691.1"/>
    <property type="molecule type" value="Genomic_DNA"/>
</dbReference>
<dbReference type="AlphaFoldDB" id="A0A843TZC7"/>
<dbReference type="Proteomes" id="UP000652761">
    <property type="component" value="Unassembled WGS sequence"/>
</dbReference>
<organism evidence="1 2">
    <name type="scientific">Colocasia esculenta</name>
    <name type="common">Wild taro</name>
    <name type="synonym">Arum esculentum</name>
    <dbReference type="NCBI Taxonomy" id="4460"/>
    <lineage>
        <taxon>Eukaryota</taxon>
        <taxon>Viridiplantae</taxon>
        <taxon>Streptophyta</taxon>
        <taxon>Embryophyta</taxon>
        <taxon>Tracheophyta</taxon>
        <taxon>Spermatophyta</taxon>
        <taxon>Magnoliopsida</taxon>
        <taxon>Liliopsida</taxon>
        <taxon>Araceae</taxon>
        <taxon>Aroideae</taxon>
        <taxon>Colocasieae</taxon>
        <taxon>Colocasia</taxon>
    </lineage>
</organism>
<reference evidence="1" key="1">
    <citation type="submission" date="2017-07" db="EMBL/GenBank/DDBJ databases">
        <title>Taro Niue Genome Assembly and Annotation.</title>
        <authorList>
            <person name="Atibalentja N."/>
            <person name="Keating K."/>
            <person name="Fields C.J."/>
        </authorList>
    </citation>
    <scope>NUCLEOTIDE SEQUENCE</scope>
    <source>
        <strain evidence="1">Niue_2</strain>
        <tissue evidence="1">Leaf</tissue>
    </source>
</reference>
<keyword evidence="2" id="KW-1185">Reference proteome</keyword>
<evidence type="ECO:0000313" key="2">
    <source>
        <dbReference type="Proteomes" id="UP000652761"/>
    </source>
</evidence>
<gene>
    <name evidence="1" type="ORF">Taro_009099</name>
</gene>
<sequence>MRTLEKAIKILHVTPLQTWDATLSEINLGSLGRLCLCFQWSPLFWDLCALYRGLHALVDYAIYFSNIYSSDYSLKVVLGQIGNIPSHWEDVHYHAPPI</sequence>
<evidence type="ECO:0000313" key="1">
    <source>
        <dbReference type="EMBL" id="MQL76691.1"/>
    </source>
</evidence>
<proteinExistence type="predicted"/>
<protein>
    <submittedName>
        <fullName evidence="1">Uncharacterized protein</fullName>
    </submittedName>
</protein>
<accession>A0A843TZC7</accession>